<evidence type="ECO:0000259" key="8">
    <source>
        <dbReference type="Pfam" id="PF08240"/>
    </source>
</evidence>
<comment type="cofactor">
    <cofactor evidence="1 6">
        <name>Zn(2+)</name>
        <dbReference type="ChEBI" id="CHEBI:29105"/>
    </cofactor>
</comment>
<evidence type="ECO:0000313" key="9">
    <source>
        <dbReference type="EMBL" id="KAK5175802.1"/>
    </source>
</evidence>
<evidence type="ECO:0008006" key="11">
    <source>
        <dbReference type="Google" id="ProtNLM"/>
    </source>
</evidence>
<keyword evidence="3 6" id="KW-0479">Metal-binding</keyword>
<dbReference type="Pfam" id="PF08240">
    <property type="entry name" value="ADH_N"/>
    <property type="match status" value="1"/>
</dbReference>
<dbReference type="InterPro" id="IPR036291">
    <property type="entry name" value="NAD(P)-bd_dom_sf"/>
</dbReference>
<dbReference type="Proteomes" id="UP001337655">
    <property type="component" value="Unassembled WGS sequence"/>
</dbReference>
<proteinExistence type="inferred from homology"/>
<accession>A0AAV9PPS5</accession>
<dbReference type="Pfam" id="PF00107">
    <property type="entry name" value="ADH_zinc_N"/>
    <property type="match status" value="1"/>
</dbReference>
<dbReference type="RefSeq" id="XP_064664440.1">
    <property type="nucleotide sequence ID" value="XM_064798206.1"/>
</dbReference>
<dbReference type="GO" id="GO:0008270">
    <property type="term" value="F:zinc ion binding"/>
    <property type="evidence" value="ECO:0007669"/>
    <property type="project" value="InterPro"/>
</dbReference>
<evidence type="ECO:0000259" key="7">
    <source>
        <dbReference type="Pfam" id="PF00107"/>
    </source>
</evidence>
<protein>
    <recommendedName>
        <fullName evidence="11">Alcohol dehydrogenase</fullName>
    </recommendedName>
</protein>
<evidence type="ECO:0000256" key="6">
    <source>
        <dbReference type="RuleBase" id="RU361277"/>
    </source>
</evidence>
<dbReference type="AlphaFoldDB" id="A0AAV9PPS5"/>
<organism evidence="9 10">
    <name type="scientific">Saxophila tyrrhenica</name>
    <dbReference type="NCBI Taxonomy" id="1690608"/>
    <lineage>
        <taxon>Eukaryota</taxon>
        <taxon>Fungi</taxon>
        <taxon>Dikarya</taxon>
        <taxon>Ascomycota</taxon>
        <taxon>Pezizomycotina</taxon>
        <taxon>Dothideomycetes</taxon>
        <taxon>Dothideomycetidae</taxon>
        <taxon>Mycosphaerellales</taxon>
        <taxon>Extremaceae</taxon>
        <taxon>Saxophila</taxon>
    </lineage>
</organism>
<dbReference type="SUPFAM" id="SSF51735">
    <property type="entry name" value="NAD(P)-binding Rossmann-fold domains"/>
    <property type="match status" value="1"/>
</dbReference>
<evidence type="ECO:0000313" key="10">
    <source>
        <dbReference type="Proteomes" id="UP001337655"/>
    </source>
</evidence>
<keyword evidence="5" id="KW-0560">Oxidoreductase</keyword>
<dbReference type="SUPFAM" id="SSF50129">
    <property type="entry name" value="GroES-like"/>
    <property type="match status" value="1"/>
</dbReference>
<evidence type="ECO:0000256" key="4">
    <source>
        <dbReference type="ARBA" id="ARBA00022833"/>
    </source>
</evidence>
<dbReference type="GO" id="GO:0016491">
    <property type="term" value="F:oxidoreductase activity"/>
    <property type="evidence" value="ECO:0007669"/>
    <property type="project" value="UniProtKB-KW"/>
</dbReference>
<evidence type="ECO:0000256" key="1">
    <source>
        <dbReference type="ARBA" id="ARBA00001947"/>
    </source>
</evidence>
<evidence type="ECO:0000256" key="5">
    <source>
        <dbReference type="ARBA" id="ARBA00023002"/>
    </source>
</evidence>
<dbReference type="PANTHER" id="PTHR42813:SF4">
    <property type="entry name" value="NADP-DEPENDENT ISOPROPANOL DEHYDROGENASE"/>
    <property type="match status" value="1"/>
</dbReference>
<comment type="similarity">
    <text evidence="2 6">Belongs to the zinc-containing alcohol dehydrogenase family.</text>
</comment>
<dbReference type="InterPro" id="IPR011032">
    <property type="entry name" value="GroES-like_sf"/>
</dbReference>
<dbReference type="InterPro" id="IPR013149">
    <property type="entry name" value="ADH-like_C"/>
</dbReference>
<name>A0AAV9PPS5_9PEZI</name>
<gene>
    <name evidence="9" type="ORF">LTR77_000942</name>
</gene>
<evidence type="ECO:0000256" key="3">
    <source>
        <dbReference type="ARBA" id="ARBA00022723"/>
    </source>
</evidence>
<comment type="caution">
    <text evidence="9">The sequence shown here is derived from an EMBL/GenBank/DDBJ whole genome shotgun (WGS) entry which is preliminary data.</text>
</comment>
<dbReference type="GeneID" id="89922291"/>
<reference evidence="9 10" key="1">
    <citation type="submission" date="2023-08" db="EMBL/GenBank/DDBJ databases">
        <title>Black Yeasts Isolated from many extreme environments.</title>
        <authorList>
            <person name="Coleine C."/>
            <person name="Stajich J.E."/>
            <person name="Selbmann L."/>
        </authorList>
    </citation>
    <scope>NUCLEOTIDE SEQUENCE [LARGE SCALE GENOMIC DNA]</scope>
    <source>
        <strain evidence="9 10">CCFEE 5935</strain>
    </source>
</reference>
<dbReference type="PROSITE" id="PS00059">
    <property type="entry name" value="ADH_ZINC"/>
    <property type="match status" value="1"/>
</dbReference>
<keyword evidence="10" id="KW-1185">Reference proteome</keyword>
<dbReference type="InterPro" id="IPR013154">
    <property type="entry name" value="ADH-like_N"/>
</dbReference>
<feature type="domain" description="Alcohol dehydrogenase-like N-terminal" evidence="8">
    <location>
        <begin position="24"/>
        <end position="136"/>
    </location>
</feature>
<dbReference type="PANTHER" id="PTHR42813">
    <property type="entry name" value="ZINC-TYPE ALCOHOL DEHYDROGENASE-LIKE"/>
    <property type="match status" value="1"/>
</dbReference>
<sequence>MKALTFDGVGKIKLVDKEKPKIEQPNQAIIKLVRTTICGSDLHILKGDVPTVEQGRTLGHEGIGVVEEVGAEVKNYQKGDRVLIACITSCATCRWCKESLFDACKSGGWQLGHLLDGTQAEYLRIPFADSCLYPIPPGADERSLLVYSDILPTGLEVAVLRGMVKPGCTVAIVGAGPVGLASAICAQLYSPKAIVCFDRDQFRLDKAREVGATECYKVNSAAEAREVSKGWFGDKDGFDVVVEAVGIPETFDMCQELVGVGGNIANVGVHGTSVNLKIDKLWSRSTSMRPVSGDTKAPLTQSVAISMALVSSHTIPLLLELMSAGKLDTSALITHDFKFSEIEKAYDIFGRAAETKALKVNIEFE</sequence>
<keyword evidence="4 6" id="KW-0862">Zinc</keyword>
<dbReference type="EMBL" id="JAVRRT010000001">
    <property type="protein sequence ID" value="KAK5175802.1"/>
    <property type="molecule type" value="Genomic_DNA"/>
</dbReference>
<feature type="domain" description="Alcohol dehydrogenase-like C-terminal" evidence="7">
    <location>
        <begin position="177"/>
        <end position="292"/>
    </location>
</feature>
<evidence type="ECO:0000256" key="2">
    <source>
        <dbReference type="ARBA" id="ARBA00008072"/>
    </source>
</evidence>
<dbReference type="InterPro" id="IPR002328">
    <property type="entry name" value="ADH_Zn_CS"/>
</dbReference>
<dbReference type="Gene3D" id="3.90.180.10">
    <property type="entry name" value="Medium-chain alcohol dehydrogenases, catalytic domain"/>
    <property type="match status" value="1"/>
</dbReference>
<dbReference type="Gene3D" id="3.40.50.720">
    <property type="entry name" value="NAD(P)-binding Rossmann-like Domain"/>
    <property type="match status" value="1"/>
</dbReference>